<keyword evidence="2" id="KW-1185">Reference proteome</keyword>
<dbReference type="Proteomes" id="UP000789570">
    <property type="component" value="Unassembled WGS sequence"/>
</dbReference>
<comment type="caution">
    <text evidence="1">The sequence shown here is derived from an EMBL/GenBank/DDBJ whole genome shotgun (WGS) entry which is preliminary data.</text>
</comment>
<accession>A0A9N9HGV5</accession>
<dbReference type="OrthoDB" id="2439011at2759"/>
<gene>
    <name evidence="1" type="ORF">FCALED_LOCUS12892</name>
</gene>
<sequence>MLILGLLLGPNKNEVHLSVTSNYSTSRNIRIAVICCSNDILASRKLCSHASALIGCHQYYKRASSKNRQRPNFREFNNMFDWFKVKDLIEHHRNALIWKKQQMNDDKK</sequence>
<proteinExistence type="predicted"/>
<protein>
    <submittedName>
        <fullName evidence="1">6035_t:CDS:1</fullName>
    </submittedName>
</protein>
<reference evidence="1" key="1">
    <citation type="submission" date="2021-06" db="EMBL/GenBank/DDBJ databases">
        <authorList>
            <person name="Kallberg Y."/>
            <person name="Tangrot J."/>
            <person name="Rosling A."/>
        </authorList>
    </citation>
    <scope>NUCLEOTIDE SEQUENCE</scope>
    <source>
        <strain evidence="1">UK204</strain>
    </source>
</reference>
<evidence type="ECO:0000313" key="1">
    <source>
        <dbReference type="EMBL" id="CAG8689704.1"/>
    </source>
</evidence>
<evidence type="ECO:0000313" key="2">
    <source>
        <dbReference type="Proteomes" id="UP000789570"/>
    </source>
</evidence>
<name>A0A9N9HGV5_9GLOM</name>
<organism evidence="1 2">
    <name type="scientific">Funneliformis caledonium</name>
    <dbReference type="NCBI Taxonomy" id="1117310"/>
    <lineage>
        <taxon>Eukaryota</taxon>
        <taxon>Fungi</taxon>
        <taxon>Fungi incertae sedis</taxon>
        <taxon>Mucoromycota</taxon>
        <taxon>Glomeromycotina</taxon>
        <taxon>Glomeromycetes</taxon>
        <taxon>Glomerales</taxon>
        <taxon>Glomeraceae</taxon>
        <taxon>Funneliformis</taxon>
    </lineage>
</organism>
<dbReference type="EMBL" id="CAJVPQ010006810">
    <property type="protein sequence ID" value="CAG8689704.1"/>
    <property type="molecule type" value="Genomic_DNA"/>
</dbReference>
<dbReference type="AlphaFoldDB" id="A0A9N9HGV5"/>